<proteinExistence type="inferred from homology"/>
<sequence>MPPPKIDKGFSFTLLPKLSLDDHAWDFNVPNIPSVSVLKQAGFIKTISIRTDLKDCAHSMVLNLQANSPNRATAQHSPDILLLLSLGSFRPLVISTAAKEKLSAPDLQPRTRQEVSDYSIRCLRAGIAINGVHYNFYGHSNSQLKSRSCFLLAATKEDIPRRIESLGDFTKIKTVGKKAKRIGLLFSSARTAMIVSPDRCQDIPDVETANYVFTDGCGLIAPSLAQELSRRTRIIFRDIRYTPSVFQIRYRGYKGVVTVDPRMKKQKILLKFRKSMKKFSGGDDNSFAVVEYSKPFSYGFLNDETIILLHALGVSQETLLSKQRHHFNLLENAKTDFRAAFRFLSYVNRPDLAERVLLDGSESIKPQINSLVNAELKKMLNKKDGQRCRIFVQKSRLLFGVCDAWDVLGEGEVAVKVTMEENGLPHALKNSEVTVIRNPCLHPGDWQKFKVIERPELAHLTDCIVFSTKGKRPAADMMSGGDLDGDTFFVCWDSDLIPSTISTPALYPGGRDPITFRPITDDDRLVYFAKYSNASLGQVKNLYLDWARVTGPMSAQCQELNHLFSQCVDGNRIRIPEKLKSPPKLPDGAPPFILDLLHNESRDQVRRLSLSQNGDLEGYDIEGIQLLLSRQDVAISEFECVKLAYAWCLRNKTSFKTLLHLFNFNLLTPEQKAWVLAHVPPSPSIPGLVLNAVCSSKILQRHEFEHFRLDYPGIKWKRVYDSSIDRLATFHDAIATNLELFHRTLIVFQPHERLSLAIYIPKKIERSQDCVIDDTGRLFSFPHSQGPQTQARLSLPTKIQYQIYSDGNVFQLFQKSRGNTWVFITRPGQNDEDYRNEKNNGDKRRKQQEVIDRGERADVVASVDLNRFSRQLQTHIGQVKRSPITAAEIYVISNRDVSSMRNLDLWLEQVDTTKILPLFSDEPKRYSIPDRGNVLSTSEPSWLIKIVKHNDLALLTSLESVDQYQQVFTSARNASDTEFLLQCFEHILKNIEKSAVDSKTLLNVMIEALVTEPTLAISFTSFLSDTCTDKDPDLVVLVEASLLPILRAFILSSDTVDRLILEPMKSIVSNISPGSLSLSDMADLLELAALTVRSTDLALDLFLEILQPDAPHFITANAQVANYMLRNLMAVVVNHIEEANAEAKRLPGLLELKLSPKDKDGSLVDIDFRIDATGTPKQGSHVRLTTASLALNVLVGVNYSFDALVVFAETGRARFKCLHPLPPYFAQCSWILEDCGPFVTTKSMIDAVKDLCIYREDCCGVACLIFGLLPATSLSWSEVTYSKVTKLNDSQNEAIRLALESSLLCLWGPPGTGKTETVVEMICVLQIANEKARVLVTAPTHNAVDNVMRRYIKRIQEQALAREAQPNILRVSTEVRKVADDLQKYTCDAMAGQEIHSDYKAMKKATQMIKHSDTVFTTCSGAGIGLLRLELFDIVIVDEASQQTEPSSLVPLVKGCSKVILVGDHVQLRPTVQQTALALDFDVSLFERLYTEAEGSTQSHLKTLMLDTQYRMHPKLCEFSSGEFYKGKLKSGIGASERPLIKSNFPFPSVVLPKQTNGSAKPDNERAIFVNCDTKEMPGKSKENKGQAELCLHICRLLTSQSSNIQPIVVLTPYTRQAESLKRMLPPTIEVSSIDGFQGREADVIIFITVRCNEHRSIGFLKDMRRMNVALTRARSAIIVVGNRATLTEGVEDEESSAMWRRLLRTLMEVKLEVPTSEDQPTGRLQKDRS</sequence>
<evidence type="ECO:0000256" key="1">
    <source>
        <dbReference type="ARBA" id="ARBA00007913"/>
    </source>
</evidence>
<evidence type="ECO:0000256" key="2">
    <source>
        <dbReference type="ARBA" id="ARBA00022741"/>
    </source>
</evidence>
<evidence type="ECO:0000256" key="5">
    <source>
        <dbReference type="ARBA" id="ARBA00022840"/>
    </source>
</evidence>
<dbReference type="GO" id="GO:0005524">
    <property type="term" value="F:ATP binding"/>
    <property type="evidence" value="ECO:0007669"/>
    <property type="project" value="UniProtKB-KW"/>
</dbReference>
<dbReference type="InterPro" id="IPR057596">
    <property type="entry name" value="RDRP_core"/>
</dbReference>
<keyword evidence="3" id="KW-0378">Hydrolase</keyword>
<dbReference type="Pfam" id="PF13087">
    <property type="entry name" value="AAA_12"/>
    <property type="match status" value="1"/>
</dbReference>
<dbReference type="FunFam" id="3.40.50.300:FF:000326">
    <property type="entry name" value="P-loop containing nucleoside triphosphate hydrolase"/>
    <property type="match status" value="1"/>
</dbReference>
<dbReference type="PANTHER" id="PTHR23079">
    <property type="entry name" value="RNA-DEPENDENT RNA POLYMERASE"/>
    <property type="match status" value="1"/>
</dbReference>
<dbReference type="GO" id="GO:0004386">
    <property type="term" value="F:helicase activity"/>
    <property type="evidence" value="ECO:0007669"/>
    <property type="project" value="UniProtKB-KW"/>
</dbReference>
<dbReference type="GO" id="GO:0016787">
    <property type="term" value="F:hydrolase activity"/>
    <property type="evidence" value="ECO:0007669"/>
    <property type="project" value="UniProtKB-KW"/>
</dbReference>
<name>A0A395SIE4_FUSSP</name>
<dbReference type="SUPFAM" id="SSF52540">
    <property type="entry name" value="P-loop containing nucleoside triphosphate hydrolases"/>
    <property type="match status" value="1"/>
</dbReference>
<feature type="domain" description="RDRP core" evidence="7">
    <location>
        <begin position="111"/>
        <end position="592"/>
    </location>
</feature>
<dbReference type="Pfam" id="PF13086">
    <property type="entry name" value="AAA_11"/>
    <property type="match status" value="1"/>
</dbReference>
<keyword evidence="5" id="KW-0067">ATP-binding</keyword>
<accession>A0A395SIE4</accession>
<gene>
    <name evidence="10" type="ORF">FSPOR_2850</name>
</gene>
<organism evidence="10 11">
    <name type="scientific">Fusarium sporotrichioides</name>
    <dbReference type="NCBI Taxonomy" id="5514"/>
    <lineage>
        <taxon>Eukaryota</taxon>
        <taxon>Fungi</taxon>
        <taxon>Dikarya</taxon>
        <taxon>Ascomycota</taxon>
        <taxon>Pezizomycotina</taxon>
        <taxon>Sordariomycetes</taxon>
        <taxon>Hypocreomycetidae</taxon>
        <taxon>Hypocreales</taxon>
        <taxon>Nectriaceae</taxon>
        <taxon>Fusarium</taxon>
    </lineage>
</organism>
<reference evidence="10 11" key="1">
    <citation type="journal article" date="2018" name="PLoS Pathog.">
        <title>Evolution of structural diversity of trichothecenes, a family of toxins produced by plant pathogenic and entomopathogenic fungi.</title>
        <authorList>
            <person name="Proctor R.H."/>
            <person name="McCormick S.P."/>
            <person name="Kim H.S."/>
            <person name="Cardoza R.E."/>
            <person name="Stanley A.M."/>
            <person name="Lindo L."/>
            <person name="Kelly A."/>
            <person name="Brown D.W."/>
            <person name="Lee T."/>
            <person name="Vaughan M.M."/>
            <person name="Alexander N.J."/>
            <person name="Busman M."/>
            <person name="Gutierrez S."/>
        </authorList>
    </citation>
    <scope>NUCLEOTIDE SEQUENCE [LARGE SCALE GENOMIC DNA]</scope>
    <source>
        <strain evidence="10 11">NRRL 3299</strain>
    </source>
</reference>
<comment type="caution">
    <text evidence="10">The sequence shown here is derived from an EMBL/GenBank/DDBJ whole genome shotgun (WGS) entry which is preliminary data.</text>
</comment>
<dbReference type="Gene3D" id="3.40.50.300">
    <property type="entry name" value="P-loop containing nucleotide triphosphate hydrolases"/>
    <property type="match status" value="2"/>
</dbReference>
<dbReference type="InterPro" id="IPR027417">
    <property type="entry name" value="P-loop_NTPase"/>
</dbReference>
<evidence type="ECO:0000313" key="11">
    <source>
        <dbReference type="Proteomes" id="UP000266152"/>
    </source>
</evidence>
<evidence type="ECO:0000256" key="3">
    <source>
        <dbReference type="ARBA" id="ARBA00022801"/>
    </source>
</evidence>
<protein>
    <submittedName>
        <fullName evidence="10">Uncharacterized protein</fullName>
    </submittedName>
</protein>
<evidence type="ECO:0000256" key="4">
    <source>
        <dbReference type="ARBA" id="ARBA00022806"/>
    </source>
</evidence>
<keyword evidence="2" id="KW-0547">Nucleotide-binding</keyword>
<dbReference type="InterPro" id="IPR007855">
    <property type="entry name" value="RDRP"/>
</dbReference>
<dbReference type="InterPro" id="IPR041679">
    <property type="entry name" value="DNA2/NAM7-like_C"/>
</dbReference>
<feature type="region of interest" description="Disordered" evidence="6">
    <location>
        <begin position="832"/>
        <end position="851"/>
    </location>
</feature>
<evidence type="ECO:0000313" key="10">
    <source>
        <dbReference type="EMBL" id="RGP72178.1"/>
    </source>
</evidence>
<dbReference type="EMBL" id="PXOF01000036">
    <property type="protein sequence ID" value="RGP72178.1"/>
    <property type="molecule type" value="Genomic_DNA"/>
</dbReference>
<dbReference type="STRING" id="5514.A0A395SIE4"/>
<evidence type="ECO:0000259" key="7">
    <source>
        <dbReference type="Pfam" id="PF05183"/>
    </source>
</evidence>
<comment type="similarity">
    <text evidence="1">Belongs to the DNA2/NAM7 helicase family.</text>
</comment>
<dbReference type="GO" id="GO:0030422">
    <property type="term" value="P:siRNA processing"/>
    <property type="evidence" value="ECO:0007669"/>
    <property type="project" value="TreeGrafter"/>
</dbReference>
<dbReference type="Pfam" id="PF05183">
    <property type="entry name" value="RdRP"/>
    <property type="match status" value="1"/>
</dbReference>
<feature type="domain" description="DNA2/NAM7 helicase-like C-terminal" evidence="9">
    <location>
        <begin position="1482"/>
        <end position="1684"/>
    </location>
</feature>
<feature type="domain" description="DNA2/NAM7 helicase helicase" evidence="8">
    <location>
        <begin position="1286"/>
        <end position="1402"/>
    </location>
</feature>
<dbReference type="InterPro" id="IPR047187">
    <property type="entry name" value="SF1_C_Upf1"/>
</dbReference>
<dbReference type="InterPro" id="IPR041677">
    <property type="entry name" value="DNA2/NAM7_AAA_11"/>
</dbReference>
<keyword evidence="4" id="KW-0347">Helicase</keyword>
<evidence type="ECO:0000259" key="8">
    <source>
        <dbReference type="Pfam" id="PF13086"/>
    </source>
</evidence>
<evidence type="ECO:0000259" key="9">
    <source>
        <dbReference type="Pfam" id="PF13087"/>
    </source>
</evidence>
<keyword evidence="11" id="KW-1185">Reference proteome</keyword>
<dbReference type="GO" id="GO:0003723">
    <property type="term" value="F:RNA binding"/>
    <property type="evidence" value="ECO:0007669"/>
    <property type="project" value="UniProtKB-KW"/>
</dbReference>
<dbReference type="Proteomes" id="UP000266152">
    <property type="component" value="Unassembled WGS sequence"/>
</dbReference>
<dbReference type="GO" id="GO:0005694">
    <property type="term" value="C:chromosome"/>
    <property type="evidence" value="ECO:0007669"/>
    <property type="project" value="UniProtKB-ARBA"/>
</dbReference>
<dbReference type="GO" id="GO:0003968">
    <property type="term" value="F:RNA-directed RNA polymerase activity"/>
    <property type="evidence" value="ECO:0007669"/>
    <property type="project" value="UniProtKB-KW"/>
</dbReference>
<evidence type="ECO:0000256" key="6">
    <source>
        <dbReference type="SAM" id="MobiDB-lite"/>
    </source>
</evidence>
<dbReference type="PANTHER" id="PTHR23079:SF55">
    <property type="entry name" value="RNA-DIRECTED RNA POLYMERASE"/>
    <property type="match status" value="1"/>
</dbReference>
<dbReference type="CDD" id="cd18808">
    <property type="entry name" value="SF1_C_Upf1"/>
    <property type="match status" value="1"/>
</dbReference>
<dbReference type="GO" id="GO:0031380">
    <property type="term" value="C:nuclear RNA-directed RNA polymerase complex"/>
    <property type="evidence" value="ECO:0007669"/>
    <property type="project" value="TreeGrafter"/>
</dbReference>